<gene>
    <name evidence="1" type="ORF">K505DRAFT_330021</name>
</gene>
<sequence length="165" mass="17684">MATVTAQLENYSIYVLLSLRAGPGFHWGLFVPTNKPHGEVWHATNRQGGWLVEAKSTSGVPTSITLCLAFKVGTVNSANWETLRSTLGNVAGNGQPSPNTGEAFTCRVWVEDALLALHNAGVISLTQAITTIEQRAIETAETNREQVELGGRAMVWNATGFSTTA</sequence>
<dbReference type="OrthoDB" id="3016366at2759"/>
<evidence type="ECO:0000313" key="2">
    <source>
        <dbReference type="Proteomes" id="UP000799757"/>
    </source>
</evidence>
<proteinExistence type="predicted"/>
<evidence type="ECO:0000313" key="1">
    <source>
        <dbReference type="EMBL" id="KAF2786916.1"/>
    </source>
</evidence>
<reference evidence="1" key="1">
    <citation type="journal article" date="2020" name="Stud. Mycol.">
        <title>101 Dothideomycetes genomes: a test case for predicting lifestyles and emergence of pathogens.</title>
        <authorList>
            <person name="Haridas S."/>
            <person name="Albert R."/>
            <person name="Binder M."/>
            <person name="Bloem J."/>
            <person name="Labutti K."/>
            <person name="Salamov A."/>
            <person name="Andreopoulos B."/>
            <person name="Baker S."/>
            <person name="Barry K."/>
            <person name="Bills G."/>
            <person name="Bluhm B."/>
            <person name="Cannon C."/>
            <person name="Castanera R."/>
            <person name="Culley D."/>
            <person name="Daum C."/>
            <person name="Ezra D."/>
            <person name="Gonzalez J."/>
            <person name="Henrissat B."/>
            <person name="Kuo A."/>
            <person name="Liang C."/>
            <person name="Lipzen A."/>
            <person name="Lutzoni F."/>
            <person name="Magnuson J."/>
            <person name="Mondo S."/>
            <person name="Nolan M."/>
            <person name="Ohm R."/>
            <person name="Pangilinan J."/>
            <person name="Park H.-J."/>
            <person name="Ramirez L."/>
            <person name="Alfaro M."/>
            <person name="Sun H."/>
            <person name="Tritt A."/>
            <person name="Yoshinaga Y."/>
            <person name="Zwiers L.-H."/>
            <person name="Turgeon B."/>
            <person name="Goodwin S."/>
            <person name="Spatafora J."/>
            <person name="Crous P."/>
            <person name="Grigoriev I."/>
        </authorList>
    </citation>
    <scope>NUCLEOTIDE SEQUENCE</scope>
    <source>
        <strain evidence="1">CBS 109.77</strain>
    </source>
</reference>
<name>A0A6A6WS36_9PLEO</name>
<dbReference type="Proteomes" id="UP000799757">
    <property type="component" value="Unassembled WGS sequence"/>
</dbReference>
<keyword evidence="2" id="KW-1185">Reference proteome</keyword>
<dbReference type="AlphaFoldDB" id="A0A6A6WS36"/>
<accession>A0A6A6WS36</accession>
<dbReference type="EMBL" id="MU002388">
    <property type="protein sequence ID" value="KAF2786916.1"/>
    <property type="molecule type" value="Genomic_DNA"/>
</dbReference>
<dbReference type="InterPro" id="IPR046670">
    <property type="entry name" value="DUF6540"/>
</dbReference>
<dbReference type="Pfam" id="PF20174">
    <property type="entry name" value="DUF6540"/>
    <property type="match status" value="1"/>
</dbReference>
<protein>
    <submittedName>
        <fullName evidence="1">Uncharacterized protein</fullName>
    </submittedName>
</protein>
<organism evidence="1 2">
    <name type="scientific">Melanomma pulvis-pyrius CBS 109.77</name>
    <dbReference type="NCBI Taxonomy" id="1314802"/>
    <lineage>
        <taxon>Eukaryota</taxon>
        <taxon>Fungi</taxon>
        <taxon>Dikarya</taxon>
        <taxon>Ascomycota</taxon>
        <taxon>Pezizomycotina</taxon>
        <taxon>Dothideomycetes</taxon>
        <taxon>Pleosporomycetidae</taxon>
        <taxon>Pleosporales</taxon>
        <taxon>Melanommataceae</taxon>
        <taxon>Melanomma</taxon>
    </lineage>
</organism>